<dbReference type="RefSeq" id="WP_107846070.1">
    <property type="nucleotide sequence ID" value="NZ_QBKS01000001.1"/>
</dbReference>
<comment type="caution">
    <text evidence="1">The sequence shown here is derived from an EMBL/GenBank/DDBJ whole genome shotgun (WGS) entry which is preliminary data.</text>
</comment>
<protein>
    <submittedName>
        <fullName evidence="1">Uncharacterized protein</fullName>
    </submittedName>
</protein>
<dbReference type="EMBL" id="QBKS01000001">
    <property type="protein sequence ID" value="PTX58024.1"/>
    <property type="molecule type" value="Genomic_DNA"/>
</dbReference>
<dbReference type="AlphaFoldDB" id="A0A2T6BPR0"/>
<reference evidence="1 2" key="1">
    <citation type="submission" date="2018-04" db="EMBL/GenBank/DDBJ databases">
        <title>Genomic Encyclopedia of Archaeal and Bacterial Type Strains, Phase II (KMG-II): from individual species to whole genera.</title>
        <authorList>
            <person name="Goeker M."/>
        </authorList>
    </citation>
    <scope>NUCLEOTIDE SEQUENCE [LARGE SCALE GENOMIC DNA]</scope>
    <source>
        <strain evidence="1 2">DSM 100977</strain>
    </source>
</reference>
<keyword evidence="2" id="KW-1185">Reference proteome</keyword>
<name>A0A2T6BPR0_9RHOB</name>
<organism evidence="1 2">
    <name type="scientific">Litoreibacter ponti</name>
    <dbReference type="NCBI Taxonomy" id="1510457"/>
    <lineage>
        <taxon>Bacteria</taxon>
        <taxon>Pseudomonadati</taxon>
        <taxon>Pseudomonadota</taxon>
        <taxon>Alphaproteobacteria</taxon>
        <taxon>Rhodobacterales</taxon>
        <taxon>Roseobacteraceae</taxon>
        <taxon>Litoreibacter</taxon>
    </lineage>
</organism>
<accession>A0A2T6BPR0</accession>
<gene>
    <name evidence="1" type="ORF">C8N43_2700</name>
</gene>
<evidence type="ECO:0000313" key="1">
    <source>
        <dbReference type="EMBL" id="PTX58024.1"/>
    </source>
</evidence>
<dbReference type="Proteomes" id="UP000243978">
    <property type="component" value="Unassembled WGS sequence"/>
</dbReference>
<evidence type="ECO:0000313" key="2">
    <source>
        <dbReference type="Proteomes" id="UP000243978"/>
    </source>
</evidence>
<sequence>MASIEEIARETLGAEMFHRVEIGQSHQETQADEVWIDVIYDAAVSDVTPKQMMTLADRAWEWEGRGDLAPVVSFVALADAPMAAAQ</sequence>
<proteinExistence type="predicted"/>